<feature type="transmembrane region" description="Helical" evidence="1">
    <location>
        <begin position="284"/>
        <end position="305"/>
    </location>
</feature>
<dbReference type="PANTHER" id="PTHR23028:SF53">
    <property type="entry name" value="ACYL_TRANSF_3 DOMAIN-CONTAINING PROTEIN"/>
    <property type="match status" value="1"/>
</dbReference>
<protein>
    <submittedName>
        <fullName evidence="4">Peptidoglycan/LPS O-acetylase OafA/YrhL</fullName>
    </submittedName>
</protein>
<feature type="transmembrane region" description="Helical" evidence="1">
    <location>
        <begin position="254"/>
        <end position="272"/>
    </location>
</feature>
<name>A0A7W7Y6E8_9BACT</name>
<sequence length="668" mass="73701">MHSQPHLSDYRSEIDGLRAIAVLGVILFHVDVKCPGGFVGVDVFFVISGYLITSILLRDLEAGCFSLLQFWERRCRRIMPALVVMVLVTLLAAGFLLLPDDYLKLGRSALWQALFASNVYFWHDTGYFAAEASEKPLLHTWSLAVEEQFYLGMPLLLAALVRVRPVGSRRHIGFTLTALLIASLGWSVNMLRSDPASAFFLLPSRAWELLVGALLAVQPMGKPPVLGRWREISALLGVGAIISSYALYKADTRFPGLAALPPVLGAALFLAANQRPAGTPPPTWCGRLLATRPLAFIGLLSYSLYLWHWPLLAFVNYWSFVPLAKGGKLLLILLIFLLALLSWRFVETPFRLRRICASRPSMLFASGMAVLILLLSGVGITQFQGLPWRVPPGVNHGYPRHSESSFMLTHQTALADLAKDQLVQLGVPGPISNSQFVLWGDSHALAAHPAFDSVLRAAGVSGCSITHSSTAPLLDFHVKVPNGPVTDTVALNQAAFEWLREHRVRHVVLAAYWQVYEQKGRVQGVAPSDYLAHYQGRILATVQKLVEIGCQPWIMLQVPVHPWIVPKAHAYCLIFGADEKRFSATPDSWNGLAGQGPDFLRQVEHAGARIIDARSAFLDSTGRYFRISMDGQALYGDKHHLNPVGAEKMLTPVLRRSFLPIFPALGQP</sequence>
<reference evidence="4 5" key="1">
    <citation type="submission" date="2020-08" db="EMBL/GenBank/DDBJ databases">
        <title>Genomic Encyclopedia of Type Strains, Phase IV (KMG-IV): sequencing the most valuable type-strain genomes for metagenomic binning, comparative biology and taxonomic classification.</title>
        <authorList>
            <person name="Goeker M."/>
        </authorList>
    </citation>
    <scope>NUCLEOTIDE SEQUENCE [LARGE SCALE GENOMIC DNA]</scope>
    <source>
        <strain evidence="4 5">DSM 12252</strain>
    </source>
</reference>
<feature type="transmembrane region" description="Helical" evidence="1">
    <location>
        <begin position="36"/>
        <end position="57"/>
    </location>
</feature>
<proteinExistence type="predicted"/>
<evidence type="ECO:0000313" key="5">
    <source>
        <dbReference type="Proteomes" id="UP000590740"/>
    </source>
</evidence>
<keyword evidence="5" id="KW-1185">Reference proteome</keyword>
<dbReference type="InterPro" id="IPR050879">
    <property type="entry name" value="Acyltransferase_3"/>
</dbReference>
<feature type="transmembrane region" description="Helical" evidence="1">
    <location>
        <begin position="362"/>
        <end position="383"/>
    </location>
</feature>
<dbReference type="GO" id="GO:0016747">
    <property type="term" value="F:acyltransferase activity, transferring groups other than amino-acyl groups"/>
    <property type="evidence" value="ECO:0007669"/>
    <property type="project" value="InterPro"/>
</dbReference>
<feature type="transmembrane region" description="Helical" evidence="1">
    <location>
        <begin position="78"/>
        <end position="98"/>
    </location>
</feature>
<feature type="transmembrane region" description="Helical" evidence="1">
    <location>
        <begin position="317"/>
        <end position="341"/>
    </location>
</feature>
<feature type="transmembrane region" description="Helical" evidence="1">
    <location>
        <begin position="172"/>
        <end position="191"/>
    </location>
</feature>
<feature type="domain" description="Acyltransferase 3" evidence="2">
    <location>
        <begin position="13"/>
        <end position="341"/>
    </location>
</feature>
<dbReference type="InterPro" id="IPR043968">
    <property type="entry name" value="SGNH"/>
</dbReference>
<dbReference type="Pfam" id="PF01757">
    <property type="entry name" value="Acyl_transf_3"/>
    <property type="match status" value="1"/>
</dbReference>
<dbReference type="Pfam" id="PF19040">
    <property type="entry name" value="SGNH"/>
    <property type="match status" value="1"/>
</dbReference>
<comment type="caution">
    <text evidence="4">The sequence shown here is derived from an EMBL/GenBank/DDBJ whole genome shotgun (WGS) entry which is preliminary data.</text>
</comment>
<gene>
    <name evidence="4" type="ORF">HNQ65_000032</name>
</gene>
<keyword evidence="1" id="KW-0812">Transmembrane</keyword>
<dbReference type="RefSeq" id="WP_184337242.1">
    <property type="nucleotide sequence ID" value="NZ_JACHIG010000001.1"/>
</dbReference>
<evidence type="ECO:0000259" key="3">
    <source>
        <dbReference type="Pfam" id="PF19040"/>
    </source>
</evidence>
<evidence type="ECO:0000256" key="1">
    <source>
        <dbReference type="SAM" id="Phobius"/>
    </source>
</evidence>
<evidence type="ECO:0000259" key="2">
    <source>
        <dbReference type="Pfam" id="PF01757"/>
    </source>
</evidence>
<keyword evidence="1" id="KW-0472">Membrane</keyword>
<dbReference type="GO" id="GO:0016020">
    <property type="term" value="C:membrane"/>
    <property type="evidence" value="ECO:0007669"/>
    <property type="project" value="TreeGrafter"/>
</dbReference>
<feature type="domain" description="SGNH" evidence="3">
    <location>
        <begin position="427"/>
        <end position="649"/>
    </location>
</feature>
<feature type="transmembrane region" description="Helical" evidence="1">
    <location>
        <begin position="148"/>
        <end position="165"/>
    </location>
</feature>
<evidence type="ECO:0000313" key="4">
    <source>
        <dbReference type="EMBL" id="MBB5030478.1"/>
    </source>
</evidence>
<dbReference type="EMBL" id="JACHIG010000001">
    <property type="protein sequence ID" value="MBB5030478.1"/>
    <property type="molecule type" value="Genomic_DNA"/>
</dbReference>
<dbReference type="InterPro" id="IPR002656">
    <property type="entry name" value="Acyl_transf_3_dom"/>
</dbReference>
<dbReference type="PANTHER" id="PTHR23028">
    <property type="entry name" value="ACETYLTRANSFERASE"/>
    <property type="match status" value="1"/>
</dbReference>
<keyword evidence="1" id="KW-1133">Transmembrane helix</keyword>
<dbReference type="GO" id="GO:0009103">
    <property type="term" value="P:lipopolysaccharide biosynthetic process"/>
    <property type="evidence" value="ECO:0007669"/>
    <property type="project" value="TreeGrafter"/>
</dbReference>
<dbReference type="Proteomes" id="UP000590740">
    <property type="component" value="Unassembled WGS sequence"/>
</dbReference>
<accession>A0A7W7Y6E8</accession>
<organism evidence="4 5">
    <name type="scientific">Prosthecobacter vanneervenii</name>
    <dbReference type="NCBI Taxonomy" id="48466"/>
    <lineage>
        <taxon>Bacteria</taxon>
        <taxon>Pseudomonadati</taxon>
        <taxon>Verrucomicrobiota</taxon>
        <taxon>Verrucomicrobiia</taxon>
        <taxon>Verrucomicrobiales</taxon>
        <taxon>Verrucomicrobiaceae</taxon>
        <taxon>Prosthecobacter</taxon>
    </lineage>
</organism>
<dbReference type="AlphaFoldDB" id="A0A7W7Y6E8"/>